<evidence type="ECO:0000313" key="5">
    <source>
        <dbReference type="Proteomes" id="UP000250321"/>
    </source>
</evidence>
<name>A0A314ZAZ2_PRUYE</name>
<dbReference type="Proteomes" id="UP000250321">
    <property type="component" value="Unassembled WGS sequence"/>
</dbReference>
<dbReference type="SUPFAM" id="SSF52540">
    <property type="entry name" value="P-loop containing nucleoside triphosphate hydrolases"/>
    <property type="match status" value="1"/>
</dbReference>
<dbReference type="InterPro" id="IPR003959">
    <property type="entry name" value="ATPase_AAA_core"/>
</dbReference>
<dbReference type="Pfam" id="PF25568">
    <property type="entry name" value="AAA_lid_At3g28540"/>
    <property type="match status" value="1"/>
</dbReference>
<dbReference type="EMBL" id="PJQY01000235">
    <property type="protein sequence ID" value="PQQ15207.1"/>
    <property type="molecule type" value="Genomic_DNA"/>
</dbReference>
<evidence type="ECO:0000256" key="1">
    <source>
        <dbReference type="SAM" id="MobiDB-lite"/>
    </source>
</evidence>
<feature type="compositionally biased region" description="Basic and acidic residues" evidence="1">
    <location>
        <begin position="237"/>
        <end position="259"/>
    </location>
</feature>
<protein>
    <submittedName>
        <fullName evidence="4">Putative mitochondrial chaperone BCS1-A</fullName>
    </submittedName>
</protein>
<sequence length="265" mass="30057">MALDPEMKKMIMEDLERFVRRREFYKKAGKAWKRGYLLYGPPGTGKSSLIAAMANYLKYDVYDLELASIYSNHELRRVLLSTTNRSILVIEDIDCTVDLKNRKLKDKDYSHLGPNKAIDTLWPTQLHRWIVVKLWRRRIIVFTKTTRIGSNLHCCVLVEWTSTSLSYCTTSGFRILASNYLGIDGGGNNPHPLCGEIEGLIESAEVTPAEVAEELMKSDDADGALQGLVSFLKRKKAESNKTEDESEGSTEKAKRQKTDEGEETE</sequence>
<dbReference type="InterPro" id="IPR027417">
    <property type="entry name" value="P-loop_NTPase"/>
</dbReference>
<dbReference type="GO" id="GO:0005524">
    <property type="term" value="F:ATP binding"/>
    <property type="evidence" value="ECO:0007669"/>
    <property type="project" value="InterPro"/>
</dbReference>
<feature type="domain" description="AAA+ ATPase At3g28540-like C-terminal" evidence="3">
    <location>
        <begin position="168"/>
        <end position="242"/>
    </location>
</feature>
<dbReference type="AlphaFoldDB" id="A0A314ZAZ2"/>
<evidence type="ECO:0000313" key="4">
    <source>
        <dbReference type="EMBL" id="PQQ15207.1"/>
    </source>
</evidence>
<dbReference type="STRING" id="2094558.A0A314ZAZ2"/>
<dbReference type="InterPro" id="IPR050747">
    <property type="entry name" value="Mitochondrial_chaperone_BCS1"/>
</dbReference>
<proteinExistence type="predicted"/>
<accession>A0A314ZAZ2</accession>
<feature type="domain" description="ATPase AAA-type core" evidence="2">
    <location>
        <begin position="36"/>
        <end position="100"/>
    </location>
</feature>
<evidence type="ECO:0000259" key="3">
    <source>
        <dbReference type="Pfam" id="PF25568"/>
    </source>
</evidence>
<reference evidence="4 5" key="1">
    <citation type="submission" date="2018-02" db="EMBL/GenBank/DDBJ databases">
        <title>Draft genome of wild Prunus yedoensis var. nudiflora.</title>
        <authorList>
            <person name="Baek S."/>
            <person name="Kim J.-H."/>
            <person name="Choi K."/>
            <person name="Kim G.-B."/>
            <person name="Cho A."/>
            <person name="Jang H."/>
            <person name="Shin C.-H."/>
            <person name="Yu H.-J."/>
            <person name="Mun J.-H."/>
        </authorList>
    </citation>
    <scope>NUCLEOTIDE SEQUENCE [LARGE SCALE GENOMIC DNA]</scope>
    <source>
        <strain evidence="5">cv. Jeju island</strain>
        <tissue evidence="4">Leaf</tissue>
    </source>
</reference>
<organism evidence="4 5">
    <name type="scientific">Prunus yedoensis var. nudiflora</name>
    <dbReference type="NCBI Taxonomy" id="2094558"/>
    <lineage>
        <taxon>Eukaryota</taxon>
        <taxon>Viridiplantae</taxon>
        <taxon>Streptophyta</taxon>
        <taxon>Embryophyta</taxon>
        <taxon>Tracheophyta</taxon>
        <taxon>Spermatophyta</taxon>
        <taxon>Magnoliopsida</taxon>
        <taxon>eudicotyledons</taxon>
        <taxon>Gunneridae</taxon>
        <taxon>Pentapetalae</taxon>
        <taxon>rosids</taxon>
        <taxon>fabids</taxon>
        <taxon>Rosales</taxon>
        <taxon>Rosaceae</taxon>
        <taxon>Amygdaloideae</taxon>
        <taxon>Amygdaleae</taxon>
        <taxon>Prunus</taxon>
    </lineage>
</organism>
<dbReference type="InterPro" id="IPR058017">
    <property type="entry name" value="At3g28540-like_C"/>
</dbReference>
<feature type="region of interest" description="Disordered" evidence="1">
    <location>
        <begin position="235"/>
        <end position="265"/>
    </location>
</feature>
<gene>
    <name evidence="4" type="ORF">Pyn_22444</name>
</gene>
<dbReference type="Gene3D" id="3.40.50.300">
    <property type="entry name" value="P-loop containing nucleotide triphosphate hydrolases"/>
    <property type="match status" value="1"/>
</dbReference>
<dbReference type="Pfam" id="PF00004">
    <property type="entry name" value="AAA"/>
    <property type="match status" value="1"/>
</dbReference>
<dbReference type="OrthoDB" id="10251412at2759"/>
<keyword evidence="5" id="KW-1185">Reference proteome</keyword>
<comment type="caution">
    <text evidence="4">The sequence shown here is derived from an EMBL/GenBank/DDBJ whole genome shotgun (WGS) entry which is preliminary data.</text>
</comment>
<dbReference type="PANTHER" id="PTHR23070">
    <property type="entry name" value="BCS1 AAA-TYPE ATPASE"/>
    <property type="match status" value="1"/>
</dbReference>
<dbReference type="Gene3D" id="6.10.280.40">
    <property type="match status" value="1"/>
</dbReference>
<dbReference type="GO" id="GO:0016887">
    <property type="term" value="F:ATP hydrolysis activity"/>
    <property type="evidence" value="ECO:0007669"/>
    <property type="project" value="InterPro"/>
</dbReference>
<evidence type="ECO:0000259" key="2">
    <source>
        <dbReference type="Pfam" id="PF00004"/>
    </source>
</evidence>